<dbReference type="AlphaFoldDB" id="A0A7R9GVX2"/>
<sequence length="74" mass="8659">MRPVNTMRTTLMLSSHLRLGLPNGLFPMELSKCIRIDLEEELKAILQQKKTPQYTQPIFEARSPRHRQSSPLRE</sequence>
<proteinExistence type="predicted"/>
<organism evidence="2">
    <name type="scientific">Timema poppense</name>
    <name type="common">Walking stick</name>
    <dbReference type="NCBI Taxonomy" id="170557"/>
    <lineage>
        <taxon>Eukaryota</taxon>
        <taxon>Metazoa</taxon>
        <taxon>Ecdysozoa</taxon>
        <taxon>Arthropoda</taxon>
        <taxon>Hexapoda</taxon>
        <taxon>Insecta</taxon>
        <taxon>Pterygota</taxon>
        <taxon>Neoptera</taxon>
        <taxon>Polyneoptera</taxon>
        <taxon>Phasmatodea</taxon>
        <taxon>Timematodea</taxon>
        <taxon>Timematoidea</taxon>
        <taxon>Timematidae</taxon>
        <taxon>Timema</taxon>
    </lineage>
</organism>
<evidence type="ECO:0000313" key="2">
    <source>
        <dbReference type="EMBL" id="CAD7399489.1"/>
    </source>
</evidence>
<gene>
    <name evidence="2" type="ORF">TPSB3V08_LOCUS2166</name>
</gene>
<reference evidence="2" key="1">
    <citation type="submission" date="2020-11" db="EMBL/GenBank/DDBJ databases">
        <authorList>
            <person name="Tran Van P."/>
        </authorList>
    </citation>
    <scope>NUCLEOTIDE SEQUENCE</scope>
</reference>
<evidence type="ECO:0000256" key="1">
    <source>
        <dbReference type="SAM" id="MobiDB-lite"/>
    </source>
</evidence>
<accession>A0A7R9GVX2</accession>
<feature type="region of interest" description="Disordered" evidence="1">
    <location>
        <begin position="55"/>
        <end position="74"/>
    </location>
</feature>
<dbReference type="EMBL" id="OD000835">
    <property type="protein sequence ID" value="CAD7399489.1"/>
    <property type="molecule type" value="Genomic_DNA"/>
</dbReference>
<protein>
    <submittedName>
        <fullName evidence="2">Uncharacterized protein</fullName>
    </submittedName>
</protein>
<name>A0A7R9GVX2_TIMPO</name>